<sequence>MDRMRLLSARLQTFQEQQEVAGKRVRWRYTAIPDDLLAIAGFYYSPRQDATTGAIQRDSVGCIYCGRVTGDLQSHRSKRKRKLETVYNILTAHNEGTGCENTTLILKYREKKVIKWSAVRTFNDPLGEGFLSYSRLTFGSGRHNSNTEVFSQAGLIEYNISLTNFQNMSTPSQPNNGTCFCPYSQCLIYIDPEIDALKNHFQQCKDNQCYFFDCYKKQKPELYKILLDDIPGEVNKRDVAEDDKFDEISLENESSLEEIHEDNQDPSYNSTSHYSISEDNSDPHSENTIPNSKTQKKKQLNSESDPDLKPDTQEPPKKVRKLKKLSPVHIKELNNSFNATVDSDSHEEKVPFINFEDHYNRKRDKSRKNILLDDSIDDVGFSVQGSVFDIPQPSIPLELQSPIRLDSVRKSIGDTPQSSPLKIRPQSSTPAPSKEQSNIVQKATPENISHEFPRSSGSNNQLRTPVLGKENGQDLRNNEYNSPIYSADESSELDTPQSSVIPSPITSIVSENNSMGSNNDTLGIVNNTTAKNNIDKTDTINKSNDESNNKDRYEKHSASPEDRDRNHLNATVSEEKKAQHKLRLRQL</sequence>
<feature type="compositionally biased region" description="Polar residues" evidence="1">
    <location>
        <begin position="414"/>
        <end position="447"/>
    </location>
</feature>
<keyword evidence="3" id="KW-1185">Reference proteome</keyword>
<dbReference type="EMBL" id="JBEVYD010000010">
    <property type="protein sequence ID" value="KAL3230200.1"/>
    <property type="molecule type" value="Genomic_DNA"/>
</dbReference>
<name>A0ABR4NQ05_9SACH</name>
<dbReference type="SUPFAM" id="SSF57924">
    <property type="entry name" value="Inhibitor of apoptosis (IAP) repeat"/>
    <property type="match status" value="1"/>
</dbReference>
<feature type="compositionally biased region" description="Basic and acidic residues" evidence="1">
    <location>
        <begin position="306"/>
        <end position="317"/>
    </location>
</feature>
<dbReference type="Proteomes" id="UP001623330">
    <property type="component" value="Unassembled WGS sequence"/>
</dbReference>
<evidence type="ECO:0000313" key="3">
    <source>
        <dbReference type="Proteomes" id="UP001623330"/>
    </source>
</evidence>
<gene>
    <name evidence="2" type="ORF">RNJ44_01563</name>
</gene>
<feature type="region of interest" description="Disordered" evidence="1">
    <location>
        <begin position="534"/>
        <end position="587"/>
    </location>
</feature>
<feature type="compositionally biased region" description="Basic residues" evidence="1">
    <location>
        <begin position="578"/>
        <end position="587"/>
    </location>
</feature>
<evidence type="ECO:0000256" key="1">
    <source>
        <dbReference type="SAM" id="MobiDB-lite"/>
    </source>
</evidence>
<feature type="region of interest" description="Disordered" evidence="1">
    <location>
        <begin position="410"/>
        <end position="499"/>
    </location>
</feature>
<feature type="compositionally biased region" description="Polar residues" evidence="1">
    <location>
        <begin position="265"/>
        <end position="278"/>
    </location>
</feature>
<organism evidence="2 3">
    <name type="scientific">Nakaseomyces bracarensis</name>
    <dbReference type="NCBI Taxonomy" id="273131"/>
    <lineage>
        <taxon>Eukaryota</taxon>
        <taxon>Fungi</taxon>
        <taxon>Dikarya</taxon>
        <taxon>Ascomycota</taxon>
        <taxon>Saccharomycotina</taxon>
        <taxon>Saccharomycetes</taxon>
        <taxon>Saccharomycetales</taxon>
        <taxon>Saccharomycetaceae</taxon>
        <taxon>Nakaseomyces</taxon>
    </lineage>
</organism>
<accession>A0ABR4NQ05</accession>
<evidence type="ECO:0000313" key="2">
    <source>
        <dbReference type="EMBL" id="KAL3230200.1"/>
    </source>
</evidence>
<comment type="caution">
    <text evidence="2">The sequence shown here is derived from an EMBL/GenBank/DDBJ whole genome shotgun (WGS) entry which is preliminary data.</text>
</comment>
<proteinExistence type="predicted"/>
<dbReference type="InterPro" id="IPR001370">
    <property type="entry name" value="BIR_rpt"/>
</dbReference>
<feature type="compositionally biased region" description="Basic and acidic residues" evidence="1">
    <location>
        <begin position="534"/>
        <end position="577"/>
    </location>
</feature>
<dbReference type="Gene3D" id="1.10.1170.10">
    <property type="entry name" value="Inhibitor Of Apoptosis Protein (2mihbC-IAP-1), Chain A"/>
    <property type="match status" value="1"/>
</dbReference>
<feature type="region of interest" description="Disordered" evidence="1">
    <location>
        <begin position="252"/>
        <end position="325"/>
    </location>
</feature>
<dbReference type="PROSITE" id="PS50143">
    <property type="entry name" value="BIR_REPEAT_2"/>
    <property type="match status" value="1"/>
</dbReference>
<reference evidence="2 3" key="1">
    <citation type="submission" date="2024-05" db="EMBL/GenBank/DDBJ databases">
        <title>Long read based assembly of the Candida bracarensis genome reveals expanded adhesin content.</title>
        <authorList>
            <person name="Marcet-Houben M."/>
            <person name="Ksiezopolska E."/>
            <person name="Gabaldon T."/>
        </authorList>
    </citation>
    <scope>NUCLEOTIDE SEQUENCE [LARGE SCALE GENOMIC DNA]</scope>
    <source>
        <strain evidence="2 3">CBM6</strain>
    </source>
</reference>
<protein>
    <submittedName>
        <fullName evidence="2">Uncharacterized protein</fullName>
    </submittedName>
</protein>